<name>A0A165M5S0_9AGAM</name>
<gene>
    <name evidence="3" type="ORF">NEOLEDRAFT_1143997</name>
    <name evidence="2" type="ORF">NEOLEDRAFT_1144009</name>
</gene>
<evidence type="ECO:0000313" key="4">
    <source>
        <dbReference type="Proteomes" id="UP000076761"/>
    </source>
</evidence>
<dbReference type="EMBL" id="KV425790">
    <property type="protein sequence ID" value="KZT17487.1"/>
    <property type="molecule type" value="Genomic_DNA"/>
</dbReference>
<feature type="region of interest" description="Disordered" evidence="1">
    <location>
        <begin position="33"/>
        <end position="53"/>
    </location>
</feature>
<dbReference type="AlphaFoldDB" id="A0A165M5S0"/>
<dbReference type="Proteomes" id="UP000076761">
    <property type="component" value="Unassembled WGS sequence"/>
</dbReference>
<reference evidence="3 4" key="1">
    <citation type="journal article" date="2016" name="Mol. Biol. Evol.">
        <title>Comparative Genomics of Early-Diverging Mushroom-Forming Fungi Provides Insights into the Origins of Lignocellulose Decay Capabilities.</title>
        <authorList>
            <person name="Nagy L.G."/>
            <person name="Riley R."/>
            <person name="Tritt A."/>
            <person name="Adam C."/>
            <person name="Daum C."/>
            <person name="Floudas D."/>
            <person name="Sun H."/>
            <person name="Yadav J.S."/>
            <person name="Pangilinan J."/>
            <person name="Larsson K.H."/>
            <person name="Matsuura K."/>
            <person name="Barry K."/>
            <person name="Labutti K."/>
            <person name="Kuo R."/>
            <person name="Ohm R.A."/>
            <person name="Bhattacharya S.S."/>
            <person name="Shirouzu T."/>
            <person name="Yoshinaga Y."/>
            <person name="Martin F.M."/>
            <person name="Grigoriev I.V."/>
            <person name="Hibbett D.S."/>
        </authorList>
    </citation>
    <scope>NUCLEOTIDE SEQUENCE [LARGE SCALE GENOMIC DNA]</scope>
    <source>
        <strain evidence="3 4">HHB14362 ss-1</strain>
    </source>
</reference>
<dbReference type="EMBL" id="KV425761">
    <property type="protein sequence ID" value="KZT17936.1"/>
    <property type="molecule type" value="Genomic_DNA"/>
</dbReference>
<feature type="compositionally biased region" description="Basic residues" evidence="1">
    <location>
        <begin position="42"/>
        <end position="53"/>
    </location>
</feature>
<proteinExistence type="predicted"/>
<organism evidence="3 4">
    <name type="scientific">Neolentinus lepideus HHB14362 ss-1</name>
    <dbReference type="NCBI Taxonomy" id="1314782"/>
    <lineage>
        <taxon>Eukaryota</taxon>
        <taxon>Fungi</taxon>
        <taxon>Dikarya</taxon>
        <taxon>Basidiomycota</taxon>
        <taxon>Agaricomycotina</taxon>
        <taxon>Agaricomycetes</taxon>
        <taxon>Gloeophyllales</taxon>
        <taxon>Gloeophyllaceae</taxon>
        <taxon>Neolentinus</taxon>
    </lineage>
</organism>
<evidence type="ECO:0000313" key="2">
    <source>
        <dbReference type="EMBL" id="KZT17487.1"/>
    </source>
</evidence>
<evidence type="ECO:0000256" key="1">
    <source>
        <dbReference type="SAM" id="MobiDB-lite"/>
    </source>
</evidence>
<protein>
    <submittedName>
        <fullName evidence="3">Uncharacterized protein</fullName>
    </submittedName>
</protein>
<keyword evidence="4" id="KW-1185">Reference proteome</keyword>
<evidence type="ECO:0000313" key="3">
    <source>
        <dbReference type="EMBL" id="KZT17936.1"/>
    </source>
</evidence>
<accession>A0A165M5S0</accession>
<sequence>MRVSDVQATRKSSFLLSSHHASHCRPYARPIFPSPISQMPPRTRKKFKPVLRV</sequence>